<accession>A0ACC0AXH1</accession>
<dbReference type="Proteomes" id="UP001060085">
    <property type="component" value="Linkage Group LG05"/>
</dbReference>
<evidence type="ECO:0000313" key="2">
    <source>
        <dbReference type="Proteomes" id="UP001060085"/>
    </source>
</evidence>
<evidence type="ECO:0000313" key="1">
    <source>
        <dbReference type="EMBL" id="KAI5664970.1"/>
    </source>
</evidence>
<sequence>MAVPFLALVLLSFFVSSSISSLHSPAEIKSWCAKTPHPKPCEYFLLHNPKYDLPIKGKPDFLKMSLHLALDRATHAHVNTYNIGSKCRNAREKAAWTDCLELYENIILKINKTVDPYTKCTSVDAQTWLSTALTNLETCKQGFEELGVSDYVMPALMSNNVSYLISNTLALSKDSYVDRPMYKDGFPTWVSPGDRKLLQSSTPKPNLVVAQDGSGNFRTINQAVAATAKRKGSGRFVIYVKAGIYRENVEIGSKLKNIMLVGDGIGRTIITGSRSVGGGSTTFKSATVAAVGDGFIARGITFRNTAGPTNHQAVAFRSSSDLSVFYRCSFEGYQDTLYVHSERQFYRECDIYGTVDFIFGNAAVVLQNCNIYARNPPNKTNTITAQGRTDPNQNTGIIIHNCRATAASDLKPVQSSVKTYLGRPWKQYSRTVFMKTFLDSLINPDGWMPWNGNFALNTLYYGEYMNTGPGSSTTRRVRWGGYRVIRTAAEASKFAPGNFIAANSWLPATNVPFTPGL</sequence>
<organism evidence="1 2">
    <name type="scientific">Catharanthus roseus</name>
    <name type="common">Madagascar periwinkle</name>
    <name type="synonym">Vinca rosea</name>
    <dbReference type="NCBI Taxonomy" id="4058"/>
    <lineage>
        <taxon>Eukaryota</taxon>
        <taxon>Viridiplantae</taxon>
        <taxon>Streptophyta</taxon>
        <taxon>Embryophyta</taxon>
        <taxon>Tracheophyta</taxon>
        <taxon>Spermatophyta</taxon>
        <taxon>Magnoliopsida</taxon>
        <taxon>eudicotyledons</taxon>
        <taxon>Gunneridae</taxon>
        <taxon>Pentapetalae</taxon>
        <taxon>asterids</taxon>
        <taxon>lamiids</taxon>
        <taxon>Gentianales</taxon>
        <taxon>Apocynaceae</taxon>
        <taxon>Rauvolfioideae</taxon>
        <taxon>Vinceae</taxon>
        <taxon>Catharanthinae</taxon>
        <taxon>Catharanthus</taxon>
    </lineage>
</organism>
<protein>
    <submittedName>
        <fullName evidence="1">Uncharacterized protein</fullName>
    </submittedName>
</protein>
<comment type="caution">
    <text evidence="1">The sequence shown here is derived from an EMBL/GenBank/DDBJ whole genome shotgun (WGS) entry which is preliminary data.</text>
</comment>
<reference evidence="2" key="1">
    <citation type="journal article" date="2023" name="Nat. Plants">
        <title>Single-cell RNA sequencing provides a high-resolution roadmap for understanding the multicellular compartmentation of specialized metabolism.</title>
        <authorList>
            <person name="Sun S."/>
            <person name="Shen X."/>
            <person name="Li Y."/>
            <person name="Li Y."/>
            <person name="Wang S."/>
            <person name="Li R."/>
            <person name="Zhang H."/>
            <person name="Shen G."/>
            <person name="Guo B."/>
            <person name="Wei J."/>
            <person name="Xu J."/>
            <person name="St-Pierre B."/>
            <person name="Chen S."/>
            <person name="Sun C."/>
        </authorList>
    </citation>
    <scope>NUCLEOTIDE SEQUENCE [LARGE SCALE GENOMIC DNA]</scope>
</reference>
<gene>
    <name evidence="1" type="ORF">M9H77_24293</name>
</gene>
<proteinExistence type="predicted"/>
<keyword evidence="2" id="KW-1185">Reference proteome</keyword>
<dbReference type="EMBL" id="CM044705">
    <property type="protein sequence ID" value="KAI5664970.1"/>
    <property type="molecule type" value="Genomic_DNA"/>
</dbReference>
<name>A0ACC0AXH1_CATRO</name>